<feature type="transmembrane region" description="Helical" evidence="1">
    <location>
        <begin position="141"/>
        <end position="171"/>
    </location>
</feature>
<keyword evidence="1" id="KW-1133">Transmembrane helix</keyword>
<dbReference type="Pfam" id="PF20151">
    <property type="entry name" value="DUF6533"/>
    <property type="match status" value="1"/>
</dbReference>
<accession>A0ABP1CHH7</accession>
<evidence type="ECO:0000313" key="3">
    <source>
        <dbReference type="EMBL" id="CAL1694132.1"/>
    </source>
</evidence>
<feature type="domain" description="DUF6533" evidence="2">
    <location>
        <begin position="48"/>
        <end position="91"/>
    </location>
</feature>
<proteinExistence type="predicted"/>
<gene>
    <name evidence="3" type="ORF">GFSPODELE1_LOCUS173</name>
</gene>
<dbReference type="Proteomes" id="UP001497453">
    <property type="component" value="Chromosome 1"/>
</dbReference>
<sequence length="412" mass="46959">MADSDRRFGECRANGRCRSDPSICALLRRFFSAWFSFTTICNVSRKFSAATTFWLLYDWVISMGDEIELIWTSANTTPKFLYFISRYFGLVTQFVYVTDAMPLYCRTQLIFRTFTYYVLHVSVELSLLIRIYALWNQSKKVAIILASVFGLVQAANIVMLVIAETVMIGPLVPYPSNWPINGCFVLSNPRFFRACWIPILVFETLLFVMNTMKCLSYRPLSRTPLVVRLFRDGTIYYALMCVVLLLRTFSQYRSNLLSNFVTDTFMTAVFSYAGSALMLSIRSLAAERDRLTNIIPNLSEITPIDPAVSGMPSMKRPIQGRPLSQNCVPHGEPVSSTAQDTSSHCHIEETRRSFDIHSSPAVLQDISAVARTRDDHNNASVVVEMGYSRDTMSLEYPKWKSTSWLDDWNVQG</sequence>
<reference evidence="4" key="1">
    <citation type="submission" date="2024-04" db="EMBL/GenBank/DDBJ databases">
        <authorList>
            <person name="Shaw F."/>
            <person name="Minotto A."/>
        </authorList>
    </citation>
    <scope>NUCLEOTIDE SEQUENCE [LARGE SCALE GENOMIC DNA]</scope>
</reference>
<dbReference type="InterPro" id="IPR045340">
    <property type="entry name" value="DUF6533"/>
</dbReference>
<keyword evidence="1" id="KW-0812">Transmembrane</keyword>
<feature type="transmembrane region" description="Helical" evidence="1">
    <location>
        <begin position="109"/>
        <end position="129"/>
    </location>
</feature>
<keyword evidence="1" id="KW-0472">Membrane</keyword>
<keyword evidence="4" id="KW-1185">Reference proteome</keyword>
<protein>
    <recommendedName>
        <fullName evidence="2">DUF6533 domain-containing protein</fullName>
    </recommendedName>
</protein>
<organism evidence="3 4">
    <name type="scientific">Somion occarium</name>
    <dbReference type="NCBI Taxonomy" id="3059160"/>
    <lineage>
        <taxon>Eukaryota</taxon>
        <taxon>Fungi</taxon>
        <taxon>Dikarya</taxon>
        <taxon>Basidiomycota</taxon>
        <taxon>Agaricomycotina</taxon>
        <taxon>Agaricomycetes</taxon>
        <taxon>Polyporales</taxon>
        <taxon>Cerrenaceae</taxon>
        <taxon>Somion</taxon>
    </lineage>
</organism>
<feature type="transmembrane region" description="Helical" evidence="1">
    <location>
        <begin position="233"/>
        <end position="252"/>
    </location>
</feature>
<feature type="transmembrane region" description="Helical" evidence="1">
    <location>
        <begin position="80"/>
        <end position="97"/>
    </location>
</feature>
<evidence type="ECO:0000313" key="4">
    <source>
        <dbReference type="Proteomes" id="UP001497453"/>
    </source>
</evidence>
<evidence type="ECO:0000256" key="1">
    <source>
        <dbReference type="SAM" id="Phobius"/>
    </source>
</evidence>
<feature type="transmembrane region" description="Helical" evidence="1">
    <location>
        <begin position="264"/>
        <end position="281"/>
    </location>
</feature>
<dbReference type="EMBL" id="OZ037944">
    <property type="protein sequence ID" value="CAL1694132.1"/>
    <property type="molecule type" value="Genomic_DNA"/>
</dbReference>
<evidence type="ECO:0000259" key="2">
    <source>
        <dbReference type="Pfam" id="PF20151"/>
    </source>
</evidence>
<feature type="transmembrane region" description="Helical" evidence="1">
    <location>
        <begin position="191"/>
        <end position="212"/>
    </location>
</feature>
<name>A0ABP1CHH7_9APHY</name>